<organism evidence="1">
    <name type="scientific">Myoviridae sp. ctrnx29</name>
    <dbReference type="NCBI Taxonomy" id="2826704"/>
    <lineage>
        <taxon>Viruses</taxon>
        <taxon>Duplodnaviria</taxon>
        <taxon>Heunggongvirae</taxon>
        <taxon>Uroviricota</taxon>
        <taxon>Caudoviricetes</taxon>
    </lineage>
</organism>
<protein>
    <submittedName>
        <fullName evidence="1">Uncharacterized protein</fullName>
    </submittedName>
</protein>
<accession>A0A8S5LXV4</accession>
<name>A0A8S5LXV4_9CAUD</name>
<evidence type="ECO:0000313" key="1">
    <source>
        <dbReference type="EMBL" id="DAD74862.1"/>
    </source>
</evidence>
<dbReference type="EMBL" id="BK014766">
    <property type="protein sequence ID" value="DAD74862.1"/>
    <property type="molecule type" value="Genomic_DNA"/>
</dbReference>
<sequence>MILHWLHTAPSEDLDEWADQVREATWMERRFFQALSRIFGSK</sequence>
<proteinExistence type="predicted"/>
<reference evidence="1" key="1">
    <citation type="journal article" date="2021" name="Proc. Natl. Acad. Sci. U.S.A.">
        <title>A Catalog of Tens of Thousands of Viruses from Human Metagenomes Reveals Hidden Associations with Chronic Diseases.</title>
        <authorList>
            <person name="Tisza M.J."/>
            <person name="Buck C.B."/>
        </authorList>
    </citation>
    <scope>NUCLEOTIDE SEQUENCE</scope>
    <source>
        <strain evidence="1">Ctrnx29</strain>
    </source>
</reference>